<feature type="transmembrane region" description="Helical" evidence="6">
    <location>
        <begin position="146"/>
        <end position="164"/>
    </location>
</feature>
<dbReference type="PANTHER" id="PTHR48057:SF7">
    <property type="entry name" value="LEUCINE-RICH REPEAT SERINE_THREONINE-PROTEIN KINASE 1"/>
    <property type="match status" value="1"/>
</dbReference>
<dbReference type="Proteomes" id="UP000198406">
    <property type="component" value="Unassembled WGS sequence"/>
</dbReference>
<protein>
    <recommendedName>
        <fullName evidence="9">L domain-like protein</fullName>
    </recommendedName>
</protein>
<dbReference type="InterPro" id="IPR001611">
    <property type="entry name" value="Leu-rich_rpt"/>
</dbReference>
<dbReference type="InterPro" id="IPR003591">
    <property type="entry name" value="Leu-rich_rpt_typical-subtyp"/>
</dbReference>
<evidence type="ECO:0000313" key="8">
    <source>
        <dbReference type="Proteomes" id="UP000198406"/>
    </source>
</evidence>
<evidence type="ECO:0008006" key="9">
    <source>
        <dbReference type="Google" id="ProtNLM"/>
    </source>
</evidence>
<feature type="region of interest" description="Disordered" evidence="5">
    <location>
        <begin position="1"/>
        <end position="95"/>
    </location>
</feature>
<name>A0A1Z5KE23_FISSO</name>
<keyword evidence="3" id="KW-0433">Leucine-rich repeat</keyword>
<evidence type="ECO:0000256" key="6">
    <source>
        <dbReference type="SAM" id="Phobius"/>
    </source>
</evidence>
<dbReference type="FunFam" id="3.80.10.10:FF:000383">
    <property type="entry name" value="Leucine-rich repeat receptor protein kinase EMS1"/>
    <property type="match status" value="1"/>
</dbReference>
<dbReference type="InterPro" id="IPR032675">
    <property type="entry name" value="LRR_dom_sf"/>
</dbReference>
<evidence type="ECO:0000256" key="5">
    <source>
        <dbReference type="SAM" id="MobiDB-lite"/>
    </source>
</evidence>
<evidence type="ECO:0000256" key="1">
    <source>
        <dbReference type="ARBA" id="ARBA00004236"/>
    </source>
</evidence>
<evidence type="ECO:0000256" key="4">
    <source>
        <dbReference type="ARBA" id="ARBA00022737"/>
    </source>
</evidence>
<dbReference type="GO" id="GO:0005886">
    <property type="term" value="C:plasma membrane"/>
    <property type="evidence" value="ECO:0007669"/>
    <property type="project" value="UniProtKB-SubCell"/>
</dbReference>
<keyword evidence="6" id="KW-1133">Transmembrane helix</keyword>
<organism evidence="7 8">
    <name type="scientific">Fistulifera solaris</name>
    <name type="common">Oleaginous diatom</name>
    <dbReference type="NCBI Taxonomy" id="1519565"/>
    <lineage>
        <taxon>Eukaryota</taxon>
        <taxon>Sar</taxon>
        <taxon>Stramenopiles</taxon>
        <taxon>Ochrophyta</taxon>
        <taxon>Bacillariophyta</taxon>
        <taxon>Bacillariophyceae</taxon>
        <taxon>Bacillariophycidae</taxon>
        <taxon>Naviculales</taxon>
        <taxon>Naviculaceae</taxon>
        <taxon>Fistulifera</taxon>
    </lineage>
</organism>
<keyword evidence="8" id="KW-1185">Reference proteome</keyword>
<dbReference type="Gene3D" id="3.80.10.10">
    <property type="entry name" value="Ribonuclease Inhibitor"/>
    <property type="match status" value="2"/>
</dbReference>
<feature type="compositionally biased region" description="Low complexity" evidence="5">
    <location>
        <begin position="32"/>
        <end position="41"/>
    </location>
</feature>
<keyword evidence="2" id="KW-1003">Cell membrane</keyword>
<dbReference type="Pfam" id="PF13855">
    <property type="entry name" value="LRR_8"/>
    <property type="match status" value="3"/>
</dbReference>
<keyword evidence="6" id="KW-0472">Membrane</keyword>
<evidence type="ECO:0000256" key="2">
    <source>
        <dbReference type="ARBA" id="ARBA00022475"/>
    </source>
</evidence>
<evidence type="ECO:0000256" key="3">
    <source>
        <dbReference type="ARBA" id="ARBA00022614"/>
    </source>
</evidence>
<dbReference type="InterPro" id="IPR052595">
    <property type="entry name" value="LRRC69/RLP"/>
</dbReference>
<reference evidence="7 8" key="1">
    <citation type="journal article" date="2015" name="Plant Cell">
        <title>Oil accumulation by the oleaginous diatom Fistulifera solaris as revealed by the genome and transcriptome.</title>
        <authorList>
            <person name="Tanaka T."/>
            <person name="Maeda Y."/>
            <person name="Veluchamy A."/>
            <person name="Tanaka M."/>
            <person name="Abida H."/>
            <person name="Marechal E."/>
            <person name="Bowler C."/>
            <person name="Muto M."/>
            <person name="Sunaga Y."/>
            <person name="Tanaka M."/>
            <person name="Yoshino T."/>
            <person name="Taniguchi T."/>
            <person name="Fukuda Y."/>
            <person name="Nemoto M."/>
            <person name="Matsumoto M."/>
            <person name="Wong P.S."/>
            <person name="Aburatani S."/>
            <person name="Fujibuchi W."/>
        </authorList>
    </citation>
    <scope>NUCLEOTIDE SEQUENCE [LARGE SCALE GENOMIC DNA]</scope>
    <source>
        <strain evidence="7 8">JPCC DA0580</strain>
    </source>
</reference>
<comment type="caution">
    <text evidence="7">The sequence shown here is derived from an EMBL/GenBank/DDBJ whole genome shotgun (WGS) entry which is preliminary data.</text>
</comment>
<accession>A0A1Z5KE23</accession>
<evidence type="ECO:0000313" key="7">
    <source>
        <dbReference type="EMBL" id="GAX24523.1"/>
    </source>
</evidence>
<dbReference type="InParanoid" id="A0A1Z5KE23"/>
<dbReference type="SUPFAM" id="SSF52058">
    <property type="entry name" value="L domain-like"/>
    <property type="match status" value="1"/>
</dbReference>
<dbReference type="AlphaFoldDB" id="A0A1Z5KE23"/>
<dbReference type="PANTHER" id="PTHR48057">
    <property type="entry name" value="LEUCINE-RICH REPEAT SERINE/THREONINE-PROTEIN KINASE 1"/>
    <property type="match status" value="1"/>
</dbReference>
<dbReference type="SMART" id="SM00369">
    <property type="entry name" value="LRR_TYP"/>
    <property type="match status" value="6"/>
</dbReference>
<dbReference type="PROSITE" id="PS51450">
    <property type="entry name" value="LRR"/>
    <property type="match status" value="1"/>
</dbReference>
<dbReference type="EMBL" id="BDSP01000210">
    <property type="protein sequence ID" value="GAX24523.1"/>
    <property type="molecule type" value="Genomic_DNA"/>
</dbReference>
<keyword evidence="4" id="KW-0677">Repeat</keyword>
<dbReference type="FunFam" id="3.80.10.10:FF:000041">
    <property type="entry name" value="LRR receptor-like serine/threonine-protein kinase ERECTA"/>
    <property type="match status" value="1"/>
</dbReference>
<comment type="subcellular location">
    <subcellularLocation>
        <location evidence="1">Cell membrane</location>
    </subcellularLocation>
</comment>
<dbReference type="OrthoDB" id="48693at2759"/>
<proteinExistence type="predicted"/>
<gene>
    <name evidence="7" type="ORF">FisN_18Lh077</name>
</gene>
<sequence>MLGPDRFTFETPNVIDPGDMPPVAPRREVSSKETTTPSTHSSSDDDDDSDYRQARSSTARLLRDIEDLELTGDDTKQNPYHYNDDDDDEEHNHHSLPTAEEARLHATSLLSAKQNRRSNLGRSVRIDAPYRKHLLRKRMIHLAIKYGWIPLLLVLLVVLLVVFVRHRTASAQPDSSFEQQRKYNYFVNFLSQSGISSVHHLTTEGTAQHEAVWWLAREDQALPTTFPQDQLTDYRFVQRYVLAVLYFALDGPEWKNQANFLTPQHECAWYAPSYFDQFLGHYYAVGVTCDPVEMRVQDLFLPRNNLKGVLPTELMHLMHLKMISLPGNTVFGEIPSGIQVLSHLKYLDLKYNQISGYIPDWIDRWSNLEVLTLSNNAMEGSVPDAVSTLTRLRTLALDDNMFTGNFSFAESLTRLEYFYADRNLFSFTIDDTFLSSLIKLDELDLSSNDISCTEFPTHLLQHPNLDVLDLADNRLQASLPAVLETNLGLEFLSLRDNRLSGPVPSSLRSLRRLKHLDLQNNALTGKLPLELKELTGLTYLALGYNNFTRTQDLPPFLDELSSLRELSLPSHSLTGTIPGWLAQYLPQLVYLDLSYNELKLGIPSNLLQMSSLEILLLNDNQLIGTLPTSSEITNDALQVLTLHHNENLAGNISPLCQNGSLLMGYDCATSLQCTCCAACCPTNEDCYHDELRSTIVANEGLWEYKYERSPFGMEPERMDANDLFAVLHQQQP</sequence>
<keyword evidence="6" id="KW-0812">Transmembrane</keyword>